<evidence type="ECO:0000313" key="8">
    <source>
        <dbReference type="EMBL" id="PON99538.1"/>
    </source>
</evidence>
<keyword evidence="3 6" id="KW-0812">Transmembrane</keyword>
<keyword evidence="9" id="KW-1185">Reference proteome</keyword>
<evidence type="ECO:0000256" key="1">
    <source>
        <dbReference type="ARBA" id="ARBA00004141"/>
    </source>
</evidence>
<dbReference type="InterPro" id="IPR030184">
    <property type="entry name" value="WAT1-related"/>
</dbReference>
<comment type="caution">
    <text evidence="8">The sequence shown here is derived from an EMBL/GenBank/DDBJ whole genome shotgun (WGS) entry which is preliminary data.</text>
</comment>
<name>A0A2P5FP15_TREOI</name>
<feature type="transmembrane region" description="Helical" evidence="6">
    <location>
        <begin position="260"/>
        <end position="281"/>
    </location>
</feature>
<keyword evidence="5 6" id="KW-0472">Membrane</keyword>
<dbReference type="OrthoDB" id="1728340at2759"/>
<evidence type="ECO:0000313" key="9">
    <source>
        <dbReference type="Proteomes" id="UP000237000"/>
    </source>
</evidence>
<feature type="domain" description="EamA" evidence="7">
    <location>
        <begin position="194"/>
        <end position="332"/>
    </location>
</feature>
<feature type="transmembrane region" description="Helical" evidence="6">
    <location>
        <begin position="51"/>
        <end position="68"/>
    </location>
</feature>
<feature type="transmembrane region" description="Helical" evidence="6">
    <location>
        <begin position="110"/>
        <end position="129"/>
    </location>
</feature>
<dbReference type="STRING" id="63057.A0A2P5FP15"/>
<dbReference type="AlphaFoldDB" id="A0A2P5FP15"/>
<dbReference type="EMBL" id="JXTC01000018">
    <property type="protein sequence ID" value="PON99538.1"/>
    <property type="molecule type" value="Genomic_DNA"/>
</dbReference>
<dbReference type="InterPro" id="IPR037185">
    <property type="entry name" value="EmrE-like"/>
</dbReference>
<evidence type="ECO:0000256" key="3">
    <source>
        <dbReference type="ARBA" id="ARBA00022692"/>
    </source>
</evidence>
<dbReference type="Pfam" id="PF00892">
    <property type="entry name" value="EamA"/>
    <property type="match status" value="2"/>
</dbReference>
<feature type="transmembrane region" description="Helical" evidence="6">
    <location>
        <begin position="315"/>
        <end position="333"/>
    </location>
</feature>
<dbReference type="GO" id="GO:0022857">
    <property type="term" value="F:transmembrane transporter activity"/>
    <property type="evidence" value="ECO:0007669"/>
    <property type="project" value="InterPro"/>
</dbReference>
<dbReference type="GO" id="GO:0016020">
    <property type="term" value="C:membrane"/>
    <property type="evidence" value="ECO:0007669"/>
    <property type="project" value="UniProtKB-SubCell"/>
</dbReference>
<organism evidence="8 9">
    <name type="scientific">Trema orientale</name>
    <name type="common">Charcoal tree</name>
    <name type="synonym">Celtis orientalis</name>
    <dbReference type="NCBI Taxonomy" id="63057"/>
    <lineage>
        <taxon>Eukaryota</taxon>
        <taxon>Viridiplantae</taxon>
        <taxon>Streptophyta</taxon>
        <taxon>Embryophyta</taxon>
        <taxon>Tracheophyta</taxon>
        <taxon>Spermatophyta</taxon>
        <taxon>Magnoliopsida</taxon>
        <taxon>eudicotyledons</taxon>
        <taxon>Gunneridae</taxon>
        <taxon>Pentapetalae</taxon>
        <taxon>rosids</taxon>
        <taxon>fabids</taxon>
        <taxon>Rosales</taxon>
        <taxon>Cannabaceae</taxon>
        <taxon>Trema</taxon>
    </lineage>
</organism>
<feature type="domain" description="EamA" evidence="7">
    <location>
        <begin position="27"/>
        <end position="158"/>
    </location>
</feature>
<comment type="similarity">
    <text evidence="2 6">Belongs to the drug/metabolite transporter (DMT) superfamily. Plant drug/metabolite exporter (P-DME) (TC 2.A.7.4) family.</text>
</comment>
<evidence type="ECO:0000256" key="2">
    <source>
        <dbReference type="ARBA" id="ARBA00007635"/>
    </source>
</evidence>
<evidence type="ECO:0000259" key="7">
    <source>
        <dbReference type="Pfam" id="PF00892"/>
    </source>
</evidence>
<dbReference type="Proteomes" id="UP000237000">
    <property type="component" value="Unassembled WGS sequence"/>
</dbReference>
<comment type="subcellular location">
    <subcellularLocation>
        <location evidence="1 6">Membrane</location>
        <topology evidence="1 6">Multi-pass membrane protein</topology>
    </subcellularLocation>
</comment>
<accession>A0A2P5FP15</accession>
<feature type="transmembrane region" description="Helical" evidence="6">
    <location>
        <begin position="192"/>
        <end position="212"/>
    </location>
</feature>
<protein>
    <recommendedName>
        <fullName evidence="6">WAT1-related protein</fullName>
    </recommendedName>
</protein>
<feature type="transmembrane region" description="Helical" evidence="6">
    <location>
        <begin position="224"/>
        <end position="245"/>
    </location>
</feature>
<reference evidence="9" key="1">
    <citation type="submission" date="2016-06" db="EMBL/GenBank/DDBJ databases">
        <title>Parallel loss of symbiosis genes in relatives of nitrogen-fixing non-legume Parasponia.</title>
        <authorList>
            <person name="Van Velzen R."/>
            <person name="Holmer R."/>
            <person name="Bu F."/>
            <person name="Rutten L."/>
            <person name="Van Zeijl A."/>
            <person name="Liu W."/>
            <person name="Santuari L."/>
            <person name="Cao Q."/>
            <person name="Sharma T."/>
            <person name="Shen D."/>
            <person name="Roswanjaya Y."/>
            <person name="Wardhani T."/>
            <person name="Kalhor M.S."/>
            <person name="Jansen J."/>
            <person name="Van den Hoogen J."/>
            <person name="Gungor B."/>
            <person name="Hartog M."/>
            <person name="Hontelez J."/>
            <person name="Verver J."/>
            <person name="Yang W.-C."/>
            <person name="Schijlen E."/>
            <person name="Repin R."/>
            <person name="Schilthuizen M."/>
            <person name="Schranz E."/>
            <person name="Heidstra R."/>
            <person name="Miyata K."/>
            <person name="Fedorova E."/>
            <person name="Kohlen W."/>
            <person name="Bisseling T."/>
            <person name="Smit S."/>
            <person name="Geurts R."/>
        </authorList>
    </citation>
    <scope>NUCLEOTIDE SEQUENCE [LARGE SCALE GENOMIC DNA]</scope>
    <source>
        <strain evidence="9">cv. RG33-2</strain>
    </source>
</reference>
<proteinExistence type="inferred from homology"/>
<feature type="transmembrane region" description="Helical" evidence="6">
    <location>
        <begin position="288"/>
        <end position="309"/>
    </location>
</feature>
<evidence type="ECO:0000256" key="4">
    <source>
        <dbReference type="ARBA" id="ARBA00022989"/>
    </source>
</evidence>
<dbReference type="SUPFAM" id="SSF103481">
    <property type="entry name" value="Multidrug resistance efflux transporter EmrE"/>
    <property type="match status" value="2"/>
</dbReference>
<dbReference type="InParanoid" id="A0A2P5FP15"/>
<evidence type="ECO:0000256" key="6">
    <source>
        <dbReference type="RuleBase" id="RU363077"/>
    </source>
</evidence>
<keyword evidence="4 6" id="KW-1133">Transmembrane helix</keyword>
<dbReference type="InterPro" id="IPR000620">
    <property type="entry name" value="EamA_dom"/>
</dbReference>
<evidence type="ECO:0000256" key="5">
    <source>
        <dbReference type="ARBA" id="ARBA00023136"/>
    </source>
</evidence>
<gene>
    <name evidence="8" type="primary">TorWAT28</name>
    <name evidence="8" type="ORF">TorRG33x02_047050</name>
</gene>
<feature type="transmembrane region" description="Helical" evidence="6">
    <location>
        <begin position="80"/>
        <end position="98"/>
    </location>
</feature>
<dbReference type="PANTHER" id="PTHR31218">
    <property type="entry name" value="WAT1-RELATED PROTEIN"/>
    <property type="match status" value="1"/>
</dbReference>
<sequence length="383" mass="42455">MADGGGRWLCQVPERAQVHMAATLFQLGHAGNHVLLRAALNMGVSKLVFPFYRNIIAFFALLPFAYVLEKKDRPPLNFSFLIQVFVHGLVGITSNQLLYLLGMEKTSPTFASAMDNAIPAVTFLMATIFRLEQVHLNRKDGIAKVLGTLASVAGASVITLYRGPTIYKPTLQIHQSLSMSSSLGDDDQGKNWAFGCMILICRCLCWSSWFVLQAPLLKKYPARLSVTSFTCFFSILQFFVISISFEHDFQAWQVRSSSEIFILLYSGLVASGMAFAIQIWVTDKSGPVFVPLYMPLQTLLVAILASIVLGEEFHLGGIIGAVLVAAGMYFVVWGKNEESKFARENMKLPSVSENDKYSLVEPLLHTSSQCTKLTQLESKLFLP</sequence>
<feature type="transmembrane region" description="Helical" evidence="6">
    <location>
        <begin position="141"/>
        <end position="161"/>
    </location>
</feature>